<dbReference type="Proteomes" id="UP000663862">
    <property type="component" value="Unassembled WGS sequence"/>
</dbReference>
<reference evidence="1" key="1">
    <citation type="submission" date="2021-02" db="EMBL/GenBank/DDBJ databases">
        <authorList>
            <person name="Nowell W R."/>
        </authorList>
    </citation>
    <scope>NUCLEOTIDE SEQUENCE</scope>
</reference>
<evidence type="ECO:0000313" key="2">
    <source>
        <dbReference type="Proteomes" id="UP000663862"/>
    </source>
</evidence>
<name>A0A821EF03_9BILA</name>
<dbReference type="EMBL" id="CAJOBQ010004386">
    <property type="protein sequence ID" value="CAF4634861.1"/>
    <property type="molecule type" value="Genomic_DNA"/>
</dbReference>
<proteinExistence type="predicted"/>
<dbReference type="AlphaFoldDB" id="A0A821EF03"/>
<protein>
    <submittedName>
        <fullName evidence="1">Uncharacterized protein</fullName>
    </submittedName>
</protein>
<sequence>VVGAPLEYTVGASRCSTGYSVGVVSAPLDTPSMQVGGQ</sequence>
<feature type="non-terminal residue" evidence="1">
    <location>
        <position position="1"/>
    </location>
</feature>
<gene>
    <name evidence="1" type="ORF">TSG867_LOCUS29825</name>
</gene>
<evidence type="ECO:0000313" key="1">
    <source>
        <dbReference type="EMBL" id="CAF4634861.1"/>
    </source>
</evidence>
<accession>A0A821EF03</accession>
<comment type="caution">
    <text evidence="1">The sequence shown here is derived from an EMBL/GenBank/DDBJ whole genome shotgun (WGS) entry which is preliminary data.</text>
</comment>
<organism evidence="1 2">
    <name type="scientific">Rotaria socialis</name>
    <dbReference type="NCBI Taxonomy" id="392032"/>
    <lineage>
        <taxon>Eukaryota</taxon>
        <taxon>Metazoa</taxon>
        <taxon>Spiralia</taxon>
        <taxon>Gnathifera</taxon>
        <taxon>Rotifera</taxon>
        <taxon>Eurotatoria</taxon>
        <taxon>Bdelloidea</taxon>
        <taxon>Philodinida</taxon>
        <taxon>Philodinidae</taxon>
        <taxon>Rotaria</taxon>
    </lineage>
</organism>